<gene>
    <name evidence="1" type="ORF">XELAEV_18044952mg</name>
</gene>
<dbReference type="EMBL" id="CM004482">
    <property type="protein sequence ID" value="OCT63856.1"/>
    <property type="molecule type" value="Genomic_DNA"/>
</dbReference>
<accession>A0A974H484</accession>
<reference evidence="2" key="1">
    <citation type="journal article" date="2016" name="Nature">
        <title>Genome evolution in the allotetraploid frog Xenopus laevis.</title>
        <authorList>
            <person name="Session A.M."/>
            <person name="Uno Y."/>
            <person name="Kwon T."/>
            <person name="Chapman J.A."/>
            <person name="Toyoda A."/>
            <person name="Takahashi S."/>
            <person name="Fukui A."/>
            <person name="Hikosaka A."/>
            <person name="Suzuki A."/>
            <person name="Kondo M."/>
            <person name="van Heeringen S.J."/>
            <person name="Quigley I."/>
            <person name="Heinz S."/>
            <person name="Ogino H."/>
            <person name="Ochi H."/>
            <person name="Hellsten U."/>
            <person name="Lyons J.B."/>
            <person name="Simakov O."/>
            <person name="Putnam N."/>
            <person name="Stites J."/>
            <person name="Kuroki Y."/>
            <person name="Tanaka T."/>
            <person name="Michiue T."/>
            <person name="Watanabe M."/>
            <person name="Bogdanovic O."/>
            <person name="Lister R."/>
            <person name="Georgiou G."/>
            <person name="Paranjpe S.S."/>
            <person name="van Kruijsbergen I."/>
            <person name="Shu S."/>
            <person name="Carlson J."/>
            <person name="Kinoshita T."/>
            <person name="Ohta Y."/>
            <person name="Mawaribuchi S."/>
            <person name="Jenkins J."/>
            <person name="Grimwood J."/>
            <person name="Schmutz J."/>
            <person name="Mitros T."/>
            <person name="Mozaffari S.V."/>
            <person name="Suzuki Y."/>
            <person name="Haramoto Y."/>
            <person name="Yamamoto T.S."/>
            <person name="Takagi C."/>
            <person name="Heald R."/>
            <person name="Miller K."/>
            <person name="Haudenschild C."/>
            <person name="Kitzman J."/>
            <person name="Nakayama T."/>
            <person name="Izutsu Y."/>
            <person name="Robert J."/>
            <person name="Fortriede J."/>
            <person name="Burns K."/>
            <person name="Lotay V."/>
            <person name="Karimi K."/>
            <person name="Yasuoka Y."/>
            <person name="Dichmann D.S."/>
            <person name="Flajnik M.F."/>
            <person name="Houston D.W."/>
            <person name="Shendure J."/>
            <person name="DuPasquier L."/>
            <person name="Vize P.D."/>
            <person name="Zorn A.M."/>
            <person name="Ito M."/>
            <person name="Marcotte E.M."/>
            <person name="Wallingford J.B."/>
            <person name="Ito Y."/>
            <person name="Asashima M."/>
            <person name="Ueno N."/>
            <person name="Matsuda Y."/>
            <person name="Veenstra G.J."/>
            <person name="Fujiyama A."/>
            <person name="Harland R.M."/>
            <person name="Taira M."/>
            <person name="Rokhsar D.S."/>
        </authorList>
    </citation>
    <scope>NUCLEOTIDE SEQUENCE [LARGE SCALE GENOMIC DNA]</scope>
    <source>
        <strain evidence="2">J</strain>
    </source>
</reference>
<sequence>MESGKYSGPIPSSARVHIRYQGTDTSVSRHFFECKHNPMQLRWCVIDEAPIDSRGDNRLKRLLQKEGKWIKKLGTLIPDGLNDSWSLKPYL</sequence>
<name>A0A974H484_XENLA</name>
<organism evidence="1 2">
    <name type="scientific">Xenopus laevis</name>
    <name type="common">African clawed frog</name>
    <dbReference type="NCBI Taxonomy" id="8355"/>
    <lineage>
        <taxon>Eukaryota</taxon>
        <taxon>Metazoa</taxon>
        <taxon>Chordata</taxon>
        <taxon>Craniata</taxon>
        <taxon>Vertebrata</taxon>
        <taxon>Euteleostomi</taxon>
        <taxon>Amphibia</taxon>
        <taxon>Batrachia</taxon>
        <taxon>Anura</taxon>
        <taxon>Pipoidea</taxon>
        <taxon>Pipidae</taxon>
        <taxon>Xenopodinae</taxon>
        <taxon>Xenopus</taxon>
        <taxon>Xenopus</taxon>
    </lineage>
</organism>
<evidence type="ECO:0000313" key="1">
    <source>
        <dbReference type="EMBL" id="OCT63856.1"/>
    </source>
</evidence>
<proteinExistence type="predicted"/>
<evidence type="ECO:0000313" key="2">
    <source>
        <dbReference type="Proteomes" id="UP000694892"/>
    </source>
</evidence>
<protein>
    <submittedName>
        <fullName evidence="1">Uncharacterized protein</fullName>
    </submittedName>
</protein>
<dbReference type="AlphaFoldDB" id="A0A974H484"/>
<dbReference type="Proteomes" id="UP000694892">
    <property type="component" value="Chromosome 9_10L"/>
</dbReference>